<dbReference type="Pfam" id="PF25967">
    <property type="entry name" value="RND-MFP_C"/>
    <property type="match status" value="1"/>
</dbReference>
<keyword evidence="2" id="KW-0175">Coiled coil</keyword>
<dbReference type="EMBL" id="AFWE01000093">
    <property type="protein sequence ID" value="EGU37888.1"/>
    <property type="molecule type" value="Genomic_DNA"/>
</dbReference>
<dbReference type="PANTHER" id="PTHR30469">
    <property type="entry name" value="MULTIDRUG RESISTANCE PROTEIN MDTA"/>
    <property type="match status" value="1"/>
</dbReference>
<protein>
    <submittedName>
        <fullName evidence="4">Efflux transporter, RND family, MFP subunit</fullName>
    </submittedName>
</protein>
<evidence type="ECO:0000313" key="4">
    <source>
        <dbReference type="EMBL" id="EGU37888.1"/>
    </source>
</evidence>
<evidence type="ECO:0000313" key="5">
    <source>
        <dbReference type="Proteomes" id="UP000004349"/>
    </source>
</evidence>
<gene>
    <name evidence="4" type="ORF">VIS19158_00615</name>
</gene>
<organism evidence="4 5">
    <name type="scientific">Vibrio scophthalmi LMG 19158</name>
    <dbReference type="NCBI Taxonomy" id="870967"/>
    <lineage>
        <taxon>Bacteria</taxon>
        <taxon>Pseudomonadati</taxon>
        <taxon>Pseudomonadota</taxon>
        <taxon>Gammaproteobacteria</taxon>
        <taxon>Vibrionales</taxon>
        <taxon>Vibrionaceae</taxon>
        <taxon>Vibrio</taxon>
    </lineage>
</organism>
<dbReference type="Gene3D" id="2.40.420.20">
    <property type="match status" value="1"/>
</dbReference>
<dbReference type="InterPro" id="IPR006143">
    <property type="entry name" value="RND_pump_MFP"/>
</dbReference>
<dbReference type="eggNOG" id="COG0845">
    <property type="taxonomic scope" value="Bacteria"/>
</dbReference>
<feature type="coiled-coil region" evidence="2">
    <location>
        <begin position="91"/>
        <end position="149"/>
    </location>
</feature>
<evidence type="ECO:0000256" key="2">
    <source>
        <dbReference type="SAM" id="Coils"/>
    </source>
</evidence>
<accession>F9RMU4</accession>
<dbReference type="InterPro" id="IPR058627">
    <property type="entry name" value="MdtA-like_C"/>
</dbReference>
<dbReference type="GO" id="GO:1990281">
    <property type="term" value="C:efflux pump complex"/>
    <property type="evidence" value="ECO:0007669"/>
    <property type="project" value="TreeGrafter"/>
</dbReference>
<dbReference type="NCBIfam" id="TIGR01730">
    <property type="entry name" value="RND_mfp"/>
    <property type="match status" value="1"/>
</dbReference>
<dbReference type="PROSITE" id="PS51257">
    <property type="entry name" value="PROKAR_LIPOPROTEIN"/>
    <property type="match status" value="1"/>
</dbReference>
<dbReference type="SUPFAM" id="SSF111369">
    <property type="entry name" value="HlyD-like secretion proteins"/>
    <property type="match status" value="1"/>
</dbReference>
<dbReference type="RefSeq" id="WP_005594917.1">
    <property type="nucleotide sequence ID" value="NZ_AFWE01000093.1"/>
</dbReference>
<comment type="similarity">
    <text evidence="1">Belongs to the membrane fusion protein (MFP) (TC 8.A.1) family.</text>
</comment>
<evidence type="ECO:0000259" key="3">
    <source>
        <dbReference type="Pfam" id="PF25967"/>
    </source>
</evidence>
<name>F9RMU4_9VIBR</name>
<evidence type="ECO:0000256" key="1">
    <source>
        <dbReference type="ARBA" id="ARBA00009477"/>
    </source>
</evidence>
<dbReference type="AlphaFoldDB" id="F9RMU4"/>
<dbReference type="GO" id="GO:0015562">
    <property type="term" value="F:efflux transmembrane transporter activity"/>
    <property type="evidence" value="ECO:0007669"/>
    <property type="project" value="TreeGrafter"/>
</dbReference>
<dbReference type="Gene3D" id="1.10.287.470">
    <property type="entry name" value="Helix hairpin bin"/>
    <property type="match status" value="1"/>
</dbReference>
<sequence>MRAHLLLLATLGMIQGCSEEPPIDSNVNSIRPVKLFNVTEQQANVTASFPGIIQSKNLKEISFTTTGRVTEFPIKEAMLVKAGDVIARLDQRELKNALSKAKSQYQIASDEYQRIAKLAKTGAVSKSSLQAKQTERDLARVQLDSAQQALNDSTLFAPIDGIIAQTFIEKDQVISSGQTVAILIGEGELEASIDVPGKFLALLHQNSMIEGQPSQSWISLDSLPSQRFPAEFKEATLVADPTTQTYGLTFAFKATTDILILPGMTVSVDITVTGNESIQYLSIPIDAVGSDSEGTFVWLVDTDSMMVSKQHVTLKEQIGESIAVLEGLSKGDTIVSAGVSQLSEGITVREWK</sequence>
<comment type="caution">
    <text evidence="4">The sequence shown here is derived from an EMBL/GenBank/DDBJ whole genome shotgun (WGS) entry which is preliminary data.</text>
</comment>
<dbReference type="PANTHER" id="PTHR30469:SF20">
    <property type="entry name" value="EFFLUX RND TRANSPORTER PERIPLASMIC ADAPTOR SUBUNIT"/>
    <property type="match status" value="1"/>
</dbReference>
<dbReference type="Gene3D" id="2.40.50.100">
    <property type="match status" value="1"/>
</dbReference>
<feature type="domain" description="Multidrug resistance protein MdtA-like C-terminal permuted SH3" evidence="3">
    <location>
        <begin position="282"/>
        <end position="338"/>
    </location>
</feature>
<dbReference type="Proteomes" id="UP000004349">
    <property type="component" value="Unassembled WGS sequence"/>
</dbReference>
<proteinExistence type="inferred from homology"/>
<reference evidence="4 5" key="1">
    <citation type="journal article" date="2012" name="Int. J. Syst. Evol. Microbiol.">
        <title>Vibrio caribbeanicus sp. nov., isolated from the marine sponge Scleritoderma cyanea.</title>
        <authorList>
            <person name="Hoffmann M."/>
            <person name="Monday S.R."/>
            <person name="Allard M.W."/>
            <person name="Strain E.A."/>
            <person name="Whittaker P."/>
            <person name="Naum M."/>
            <person name="McCarthy P.J."/>
            <person name="Lopez J.V."/>
            <person name="Fischer M."/>
            <person name="Brown E.W."/>
        </authorList>
    </citation>
    <scope>NUCLEOTIDE SEQUENCE [LARGE SCALE GENOMIC DNA]</scope>
    <source>
        <strain evidence="4 5">LMG 19158</strain>
    </source>
</reference>